<dbReference type="Pfam" id="PF00128">
    <property type="entry name" value="Alpha-amylase"/>
    <property type="match status" value="1"/>
</dbReference>
<dbReference type="AlphaFoldDB" id="A0A8A4TS47"/>
<dbReference type="NCBIfam" id="TIGR02100">
    <property type="entry name" value="glgX_debranch"/>
    <property type="match status" value="1"/>
</dbReference>
<dbReference type="InterPro" id="IPR013783">
    <property type="entry name" value="Ig-like_fold"/>
</dbReference>
<dbReference type="InterPro" id="IPR013780">
    <property type="entry name" value="Glyco_hydro_b"/>
</dbReference>
<keyword evidence="7" id="KW-1185">Reference proteome</keyword>
<evidence type="ECO:0000259" key="5">
    <source>
        <dbReference type="SMART" id="SM00642"/>
    </source>
</evidence>
<dbReference type="GO" id="GO:0004135">
    <property type="term" value="F:amylo-alpha-1,6-glucosidase activity"/>
    <property type="evidence" value="ECO:0007669"/>
    <property type="project" value="InterPro"/>
</dbReference>
<dbReference type="SUPFAM" id="SSF81296">
    <property type="entry name" value="E set domains"/>
    <property type="match status" value="1"/>
</dbReference>
<dbReference type="SUPFAM" id="SSF51445">
    <property type="entry name" value="(Trans)glycosidases"/>
    <property type="match status" value="1"/>
</dbReference>
<dbReference type="CDD" id="cd02856">
    <property type="entry name" value="E_set_GDE_Isoamylase_N"/>
    <property type="match status" value="1"/>
</dbReference>
<dbReference type="InterPro" id="IPR017853">
    <property type="entry name" value="GH"/>
</dbReference>
<dbReference type="PANTHER" id="PTHR43002">
    <property type="entry name" value="GLYCOGEN DEBRANCHING ENZYME"/>
    <property type="match status" value="1"/>
</dbReference>
<dbReference type="InterPro" id="IPR014756">
    <property type="entry name" value="Ig_E-set"/>
</dbReference>
<reference evidence="6" key="1">
    <citation type="submission" date="2021-03" db="EMBL/GenBank/DDBJ databases">
        <title>Acanthopleuribacteraceae sp. M133.</title>
        <authorList>
            <person name="Wang G."/>
        </authorList>
    </citation>
    <scope>NUCLEOTIDE SEQUENCE</scope>
    <source>
        <strain evidence="6">M133</strain>
    </source>
</reference>
<evidence type="ECO:0000256" key="3">
    <source>
        <dbReference type="ARBA" id="ARBA00023295"/>
    </source>
</evidence>
<proteinExistence type="inferred from homology"/>
<evidence type="ECO:0000256" key="2">
    <source>
        <dbReference type="ARBA" id="ARBA00022801"/>
    </source>
</evidence>
<comment type="similarity">
    <text evidence="1">Belongs to the glycosyl hydrolase 13 family.</text>
</comment>
<dbReference type="InterPro" id="IPR004193">
    <property type="entry name" value="Glyco_hydro_13_N"/>
</dbReference>
<gene>
    <name evidence="6" type="primary">glgX</name>
    <name evidence="6" type="ORF">J3U87_05830</name>
</gene>
<evidence type="ECO:0000313" key="6">
    <source>
        <dbReference type="EMBL" id="QTD51974.1"/>
    </source>
</evidence>
<accession>A0A8A4TS47</accession>
<dbReference type="CDD" id="cd11326">
    <property type="entry name" value="AmyAc_Glg_debranch"/>
    <property type="match status" value="1"/>
</dbReference>
<dbReference type="GO" id="GO:0005980">
    <property type="term" value="P:glycogen catabolic process"/>
    <property type="evidence" value="ECO:0007669"/>
    <property type="project" value="InterPro"/>
</dbReference>
<dbReference type="Pfam" id="PF02922">
    <property type="entry name" value="CBM_48"/>
    <property type="match status" value="1"/>
</dbReference>
<dbReference type="KEGG" id="scor:J3U87_05830"/>
<organism evidence="6 7">
    <name type="scientific">Sulfidibacter corallicola</name>
    <dbReference type="NCBI Taxonomy" id="2818388"/>
    <lineage>
        <taxon>Bacteria</taxon>
        <taxon>Pseudomonadati</taxon>
        <taxon>Acidobacteriota</taxon>
        <taxon>Holophagae</taxon>
        <taxon>Acanthopleuribacterales</taxon>
        <taxon>Acanthopleuribacteraceae</taxon>
        <taxon>Sulfidibacter</taxon>
    </lineage>
</organism>
<dbReference type="RefSeq" id="WP_237382085.1">
    <property type="nucleotide sequence ID" value="NZ_CP071793.1"/>
</dbReference>
<dbReference type="InterPro" id="IPR011837">
    <property type="entry name" value="Glycogen_debranch_GlgX"/>
</dbReference>
<keyword evidence="2" id="KW-0378">Hydrolase</keyword>
<dbReference type="EMBL" id="CP071793">
    <property type="protein sequence ID" value="QTD51974.1"/>
    <property type="molecule type" value="Genomic_DNA"/>
</dbReference>
<dbReference type="SMART" id="SM00642">
    <property type="entry name" value="Aamy"/>
    <property type="match status" value="1"/>
</dbReference>
<name>A0A8A4TS47_SULCO</name>
<feature type="domain" description="Glycosyl hydrolase family 13 catalytic" evidence="5">
    <location>
        <begin position="171"/>
        <end position="578"/>
    </location>
</feature>
<sequence>MSCVLPKNTPVEAGAPNPLGAHWDGRGVNFALFSAHAERVELCLFDPKGKRETARIQMPEHTDQVWHCYLPDARPGLLYGYRCYGPYEPKIGHRFNHNKLLIDPYARLLQGVIKWSDAHYGYRRSSNKEDLSFDRRDSAPSMPKCVVVDSGFHWLNHRRPRVPWSETILYETHVRGFTMRHEGIPKDVRGTFAGLGHKKIVEYLKALGITSVELLPCHAYIDDEFLVDKGLRNYWGYMTLNYFAPEYRYLSTPHLSDFKTMVLRLHDAGIEVIMDVVFNHTCEGNHLGPTLSFRGIDNLSYYRLLPHDKRLYINDTGCGNTLDTCHPRVLQMIMDSLRYWVTEMGVDGFRFDLASTLGRERHGFDRGSGFFDAVRQDPVLAGVKMIAEPWDIGPGGYQLGGFPAGWAEWNDRTRDVVRRFWRGEEGFLPELARRLHGSSDKFEHHGRRPWASINYVCSHDGFTLNDLVSYNLRHNHANGENNEDGHKSSFSYNHGMEGPSAEPRIRRLRARQRRNMLASIMVSQGTPMILAGDELSRTQGGNNNAYCQDNETSWMNWNFRSQENREFLAFVKRLIRLRKEHPVLRRDYYMHGSYQSLVTGFADIQWVNPSGGLMSEDCWHSENACCFGLLYAGDVHRHQGQVADLPLDDTLLILFNANQTDTTFLLPKPKTGSLWLCLLNTAEPEMPEGELQIKVGEAYKLPYRSVSVFALEP</sequence>
<dbReference type="SUPFAM" id="SSF51011">
    <property type="entry name" value="Glycosyl hydrolase domain"/>
    <property type="match status" value="1"/>
</dbReference>
<keyword evidence="3" id="KW-0326">Glycosidase</keyword>
<evidence type="ECO:0000256" key="4">
    <source>
        <dbReference type="SAM" id="MobiDB-lite"/>
    </source>
</evidence>
<dbReference type="InterPro" id="IPR044505">
    <property type="entry name" value="GlgX_Isoamylase_N_E_set"/>
</dbReference>
<evidence type="ECO:0000256" key="1">
    <source>
        <dbReference type="ARBA" id="ARBA00008061"/>
    </source>
</evidence>
<dbReference type="Gene3D" id="2.60.40.1180">
    <property type="entry name" value="Golgi alpha-mannosidase II"/>
    <property type="match status" value="1"/>
</dbReference>
<dbReference type="Gene3D" id="3.20.20.80">
    <property type="entry name" value="Glycosidases"/>
    <property type="match status" value="1"/>
</dbReference>
<dbReference type="Gene3D" id="2.60.40.10">
    <property type="entry name" value="Immunoglobulins"/>
    <property type="match status" value="1"/>
</dbReference>
<feature type="region of interest" description="Disordered" evidence="4">
    <location>
        <begin position="476"/>
        <end position="501"/>
    </location>
</feature>
<evidence type="ECO:0000313" key="7">
    <source>
        <dbReference type="Proteomes" id="UP000663929"/>
    </source>
</evidence>
<protein>
    <submittedName>
        <fullName evidence="6">Glycogen debranching protein GlgX</fullName>
    </submittedName>
</protein>
<dbReference type="Proteomes" id="UP000663929">
    <property type="component" value="Chromosome"/>
</dbReference>
<dbReference type="InterPro" id="IPR006047">
    <property type="entry name" value="GH13_cat_dom"/>
</dbReference>